<accession>A0ABR1BFS3</accession>
<comment type="caution">
    <text evidence="8">The sequence shown here is derived from an EMBL/GenBank/DDBJ whole genome shotgun (WGS) entry which is preliminary data.</text>
</comment>
<comment type="pathway">
    <text evidence="1">Cofactor biosynthesis; ubiquinone biosynthesis.</text>
</comment>
<evidence type="ECO:0000256" key="3">
    <source>
        <dbReference type="ARBA" id="ARBA00022679"/>
    </source>
</evidence>
<evidence type="ECO:0000256" key="5">
    <source>
        <dbReference type="ARBA" id="ARBA00022840"/>
    </source>
</evidence>
<dbReference type="InterPro" id="IPR004147">
    <property type="entry name" value="ABC1_dom"/>
</dbReference>
<sequence length="653" mass="74255">MTKNLLNDLKAGCRALDLVLRESIKHHHNTLDRIVDNSSVRAAVKDMFRNCRECIQSITTEDVSRSLNESIERASMVPQSLKVYVTTSHLQTQSNSKPELNDLINLEQGVKFNIKRPLPKGVNPEDLQVSELHQKDKELIEKLEKEFEEKLKAEATYKNDTSTGKQGSSGDLSVAKGPECIVKDKTKLHVLQPSVRKYVPKQKLNPEARQRRVPSTRLGRMVSFGSLAAGLSIGALAEATRRTIGLTSVSERSSSRSDPVFLTEANAERIVSTLCRVRGAALKIGQIFSIQDNTIISPVLQKAFERVRHSADFMPNWQVESVLQSELGIDWRNKLDYFEEKPFAAASIGQVHYVRLKDGKECAMKIQYPGVAQGIDSDINNLIGVLKIWNVFPRGLFIDNLVEVAKKELAWEVNYSREAECTRKFKLLLSPYQDYTVPDIIDELSTNQILTSSLMHGLPVDKCIELEEEHRQRIAMLVMQLCLREVFEFRCMQTDPNWSNFFYDPNSRKLLLLDFGATRTYDLDFIKKYIEVIKAAADGDREKVLLISKDMGFLTGYESKSMSNAHVDTVMILAEVFSSEKAFDFGHQNTTQRVQKLVPTILAERLCPPPEEIYSLHRKLSGVFLLCTKLKVKISCREMFLRVYEKFKEETAH</sequence>
<keyword evidence="3" id="KW-0808">Transferase</keyword>
<evidence type="ECO:0000313" key="8">
    <source>
        <dbReference type="EMBL" id="KAK6642281.1"/>
    </source>
</evidence>
<evidence type="ECO:0000256" key="1">
    <source>
        <dbReference type="ARBA" id="ARBA00004749"/>
    </source>
</evidence>
<evidence type="ECO:0000256" key="6">
    <source>
        <dbReference type="SAM" id="Coils"/>
    </source>
</evidence>
<dbReference type="InterPro" id="IPR011009">
    <property type="entry name" value="Kinase-like_dom_sf"/>
</dbReference>
<dbReference type="Proteomes" id="UP001359485">
    <property type="component" value="Unassembled WGS sequence"/>
</dbReference>
<name>A0ABR1BFS3_POLSC</name>
<keyword evidence="4" id="KW-0547">Nucleotide-binding</keyword>
<keyword evidence="9" id="KW-1185">Reference proteome</keyword>
<dbReference type="InterPro" id="IPR051409">
    <property type="entry name" value="Atypical_kinase_ADCK"/>
</dbReference>
<dbReference type="PANTHER" id="PTHR43851">
    <property type="match status" value="1"/>
</dbReference>
<feature type="coiled-coil region" evidence="6">
    <location>
        <begin position="133"/>
        <end position="160"/>
    </location>
</feature>
<gene>
    <name evidence="8" type="ORF">RUM44_014004</name>
</gene>
<dbReference type="SUPFAM" id="SSF56112">
    <property type="entry name" value="Protein kinase-like (PK-like)"/>
    <property type="match status" value="1"/>
</dbReference>
<comment type="similarity">
    <text evidence="2">Belongs to the protein kinase superfamily. ADCK protein kinase family.</text>
</comment>
<evidence type="ECO:0000256" key="4">
    <source>
        <dbReference type="ARBA" id="ARBA00022741"/>
    </source>
</evidence>
<keyword evidence="6" id="KW-0175">Coiled coil</keyword>
<dbReference type="EMBL" id="JAWJWF010000001">
    <property type="protein sequence ID" value="KAK6642281.1"/>
    <property type="molecule type" value="Genomic_DNA"/>
</dbReference>
<protein>
    <recommendedName>
        <fullName evidence="7">ABC1 atypical kinase-like domain-containing protein</fullName>
    </recommendedName>
</protein>
<reference evidence="8 9" key="1">
    <citation type="submission" date="2023-09" db="EMBL/GenBank/DDBJ databases">
        <title>Genomes of two closely related lineages of the louse Polyplax serrata with different host specificities.</title>
        <authorList>
            <person name="Martinu J."/>
            <person name="Tarabai H."/>
            <person name="Stefka J."/>
            <person name="Hypsa V."/>
        </authorList>
    </citation>
    <scope>NUCLEOTIDE SEQUENCE [LARGE SCALE GENOMIC DNA]</scope>
    <source>
        <strain evidence="8">98ZLc_SE</strain>
    </source>
</reference>
<evidence type="ECO:0000259" key="7">
    <source>
        <dbReference type="Pfam" id="PF03109"/>
    </source>
</evidence>
<evidence type="ECO:0000313" key="9">
    <source>
        <dbReference type="Proteomes" id="UP001359485"/>
    </source>
</evidence>
<keyword evidence="5" id="KW-0067">ATP-binding</keyword>
<evidence type="ECO:0000256" key="2">
    <source>
        <dbReference type="ARBA" id="ARBA00009670"/>
    </source>
</evidence>
<dbReference type="CDD" id="cd13970">
    <property type="entry name" value="ABC1_ADCK3"/>
    <property type="match status" value="1"/>
</dbReference>
<dbReference type="PANTHER" id="PTHR43851:SF3">
    <property type="entry name" value="COENZYME Q8"/>
    <property type="match status" value="1"/>
</dbReference>
<organism evidence="8 9">
    <name type="scientific">Polyplax serrata</name>
    <name type="common">Common mouse louse</name>
    <dbReference type="NCBI Taxonomy" id="468196"/>
    <lineage>
        <taxon>Eukaryota</taxon>
        <taxon>Metazoa</taxon>
        <taxon>Ecdysozoa</taxon>
        <taxon>Arthropoda</taxon>
        <taxon>Hexapoda</taxon>
        <taxon>Insecta</taxon>
        <taxon>Pterygota</taxon>
        <taxon>Neoptera</taxon>
        <taxon>Paraneoptera</taxon>
        <taxon>Psocodea</taxon>
        <taxon>Troctomorpha</taxon>
        <taxon>Phthiraptera</taxon>
        <taxon>Anoplura</taxon>
        <taxon>Polyplacidae</taxon>
        <taxon>Polyplax</taxon>
    </lineage>
</organism>
<feature type="domain" description="ABC1 atypical kinase-like" evidence="7">
    <location>
        <begin position="307"/>
        <end position="545"/>
    </location>
</feature>
<proteinExistence type="inferred from homology"/>
<dbReference type="InterPro" id="IPR034646">
    <property type="entry name" value="ADCK3_dom"/>
</dbReference>
<dbReference type="Pfam" id="PF03109">
    <property type="entry name" value="ABC1"/>
    <property type="match status" value="1"/>
</dbReference>